<sequence length="171" mass="18720">MFSRRIFETEFAEALEEELKRRDMTVRELSQKTGIPPATLYKIASGERDPRLSTVRRIVGTLEPQEGRFIAVIAAKFLLDEIEGSEIPVEGEPVRLKGYAANSIDECITAAVEARKEGAAGVICAPVLASIIERVVDIPVAILKPEPKTVIDAAGIIARRLERIRKGGSLP</sequence>
<proteinExistence type="predicted"/>
<dbReference type="AlphaFoldDB" id="A0A8J7W7D5"/>
<name>A0A8J7W7D5_9EURY</name>
<dbReference type="Pfam" id="PF01381">
    <property type="entry name" value="HTH_3"/>
    <property type="match status" value="1"/>
</dbReference>
<feature type="domain" description="HTH cro/C1-type" evidence="1">
    <location>
        <begin position="15"/>
        <end position="69"/>
    </location>
</feature>
<dbReference type="SUPFAM" id="SSF47413">
    <property type="entry name" value="lambda repressor-like DNA-binding domains"/>
    <property type="match status" value="1"/>
</dbReference>
<keyword evidence="3" id="KW-1185">Reference proteome</keyword>
<dbReference type="InterPro" id="IPR010982">
    <property type="entry name" value="Lambda_DNA-bd_dom_sf"/>
</dbReference>
<dbReference type="EMBL" id="JWHL01000021">
    <property type="protein sequence ID" value="MBR1369844.1"/>
    <property type="molecule type" value="Genomic_DNA"/>
</dbReference>
<reference evidence="2" key="1">
    <citation type="submission" date="2014-12" db="EMBL/GenBank/DDBJ databases">
        <authorList>
            <person name="Huang H.-H."/>
            <person name="Chen S.-C."/>
            <person name="Lai M.-C."/>
        </authorList>
    </citation>
    <scope>NUCLEOTIDE SEQUENCE</scope>
    <source>
        <strain evidence="2">K1F9705b</strain>
    </source>
</reference>
<gene>
    <name evidence="2" type="ORF">RJ53_10290</name>
</gene>
<organism evidence="2 3">
    <name type="scientific">Methanocalculus chunghsingensis</name>
    <dbReference type="NCBI Taxonomy" id="156457"/>
    <lineage>
        <taxon>Archaea</taxon>
        <taxon>Methanobacteriati</taxon>
        <taxon>Methanobacteriota</taxon>
        <taxon>Stenosarchaea group</taxon>
        <taxon>Methanomicrobia</taxon>
        <taxon>Methanomicrobiales</taxon>
        <taxon>Methanocalculaceae</taxon>
        <taxon>Methanocalculus</taxon>
    </lineage>
</organism>
<evidence type="ECO:0000259" key="1">
    <source>
        <dbReference type="PROSITE" id="PS50943"/>
    </source>
</evidence>
<evidence type="ECO:0000313" key="3">
    <source>
        <dbReference type="Proteomes" id="UP000730161"/>
    </source>
</evidence>
<evidence type="ECO:0000313" key="2">
    <source>
        <dbReference type="EMBL" id="MBR1369844.1"/>
    </source>
</evidence>
<dbReference type="PROSITE" id="PS50943">
    <property type="entry name" value="HTH_CROC1"/>
    <property type="match status" value="1"/>
</dbReference>
<dbReference type="GO" id="GO:0003677">
    <property type="term" value="F:DNA binding"/>
    <property type="evidence" value="ECO:0007669"/>
    <property type="project" value="InterPro"/>
</dbReference>
<comment type="caution">
    <text evidence="2">The sequence shown here is derived from an EMBL/GenBank/DDBJ whole genome shotgun (WGS) entry which is preliminary data.</text>
</comment>
<dbReference type="Proteomes" id="UP000730161">
    <property type="component" value="Unassembled WGS sequence"/>
</dbReference>
<dbReference type="RefSeq" id="WP_211531595.1">
    <property type="nucleotide sequence ID" value="NZ_JWHL01000021.1"/>
</dbReference>
<dbReference type="Gene3D" id="1.10.260.40">
    <property type="entry name" value="lambda repressor-like DNA-binding domains"/>
    <property type="match status" value="1"/>
</dbReference>
<dbReference type="InterPro" id="IPR001387">
    <property type="entry name" value="Cro/C1-type_HTH"/>
</dbReference>
<dbReference type="CDD" id="cd00093">
    <property type="entry name" value="HTH_XRE"/>
    <property type="match status" value="1"/>
</dbReference>
<dbReference type="SMART" id="SM00530">
    <property type="entry name" value="HTH_XRE"/>
    <property type="match status" value="1"/>
</dbReference>
<accession>A0A8J7W7D5</accession>
<protein>
    <submittedName>
        <fullName evidence="2">XRE family transcriptional regulator</fullName>
    </submittedName>
</protein>
<dbReference type="OrthoDB" id="350214at2157"/>